<organism evidence="1 2">
    <name type="scientific">Rickettsia canadensis (strain McKiel)</name>
    <dbReference type="NCBI Taxonomy" id="293613"/>
    <lineage>
        <taxon>Bacteria</taxon>
        <taxon>Pseudomonadati</taxon>
        <taxon>Pseudomonadota</taxon>
        <taxon>Alphaproteobacteria</taxon>
        <taxon>Rickettsiales</taxon>
        <taxon>Rickettsiaceae</taxon>
        <taxon>Rickettsieae</taxon>
        <taxon>Rickettsia</taxon>
        <taxon>belli group</taxon>
    </lineage>
</organism>
<dbReference type="Proteomes" id="UP000007056">
    <property type="component" value="Chromosome"/>
</dbReference>
<gene>
    <name evidence="1" type="ordered locus">A1E_04390</name>
</gene>
<dbReference type="HOGENOM" id="CLU_3383535_0_0_5"/>
<dbReference type="AlphaFoldDB" id="A8EZM0"/>
<sequence>MKRQANKQIIESFEKQLEIFINEFAEEEITQDI</sequence>
<reference evidence="2" key="1">
    <citation type="submission" date="2007-09" db="EMBL/GenBank/DDBJ databases">
        <title>Complete genome sequence of Rickettsia canadensis.</title>
        <authorList>
            <person name="Madan A."/>
            <person name="Fahey J."/>
            <person name="Helton E."/>
            <person name="Ketteman M."/>
            <person name="Madan A."/>
            <person name="Rodrigues S."/>
            <person name="Sanchez A."/>
            <person name="Whiting M."/>
            <person name="Dasch G."/>
            <person name="Eremeeva M."/>
        </authorList>
    </citation>
    <scope>NUCLEOTIDE SEQUENCE [LARGE SCALE GENOMIC DNA]</scope>
    <source>
        <strain evidence="2">McKiel</strain>
    </source>
</reference>
<accession>A8EZM0</accession>
<dbReference type="EMBL" id="CP000409">
    <property type="protein sequence ID" value="ABV73803.1"/>
    <property type="molecule type" value="Genomic_DNA"/>
</dbReference>
<proteinExistence type="predicted"/>
<name>A8EZM0_RICCK</name>
<protein>
    <submittedName>
        <fullName evidence="1">Uncharacterized protein</fullName>
    </submittedName>
</protein>
<evidence type="ECO:0000313" key="1">
    <source>
        <dbReference type="EMBL" id="ABV73803.1"/>
    </source>
</evidence>
<evidence type="ECO:0000313" key="2">
    <source>
        <dbReference type="Proteomes" id="UP000007056"/>
    </source>
</evidence>
<dbReference type="KEGG" id="rcm:A1E_04390"/>